<dbReference type="GO" id="GO:0043041">
    <property type="term" value="P:amino acid activation for nonribosomal peptide biosynthetic process"/>
    <property type="evidence" value="ECO:0007669"/>
    <property type="project" value="TreeGrafter"/>
</dbReference>
<keyword evidence="1" id="KW-0596">Phosphopantetheine</keyword>
<dbReference type="InterPro" id="IPR020841">
    <property type="entry name" value="PKS_Beta-ketoAc_synthase_dom"/>
</dbReference>
<dbReference type="PROSITE" id="PS50075">
    <property type="entry name" value="CARRIER"/>
    <property type="match status" value="1"/>
</dbReference>
<keyword evidence="3" id="KW-0436">Ligase</keyword>
<dbReference type="SUPFAM" id="SSF53901">
    <property type="entry name" value="Thiolase-like"/>
    <property type="match status" value="1"/>
</dbReference>
<dbReference type="Proteomes" id="UP000319663">
    <property type="component" value="Unassembled WGS sequence"/>
</dbReference>
<evidence type="ECO:0000259" key="6">
    <source>
        <dbReference type="PROSITE" id="PS50075"/>
    </source>
</evidence>
<dbReference type="Pfam" id="PF00501">
    <property type="entry name" value="AMP-binding"/>
    <property type="match status" value="1"/>
</dbReference>
<keyword evidence="9" id="KW-1185">Reference proteome</keyword>
<dbReference type="GO" id="GO:0016874">
    <property type="term" value="F:ligase activity"/>
    <property type="evidence" value="ECO:0007669"/>
    <property type="project" value="UniProtKB-KW"/>
</dbReference>
<dbReference type="GO" id="GO:0044550">
    <property type="term" value="P:secondary metabolite biosynthetic process"/>
    <property type="evidence" value="ECO:0007669"/>
    <property type="project" value="TreeGrafter"/>
</dbReference>
<dbReference type="Pfam" id="PF00109">
    <property type="entry name" value="ketoacyl-synt"/>
    <property type="match status" value="1"/>
</dbReference>
<dbReference type="NCBIfam" id="TIGR01733">
    <property type="entry name" value="AA-adenyl-dom"/>
    <property type="match status" value="1"/>
</dbReference>
<dbReference type="InterPro" id="IPR010071">
    <property type="entry name" value="AA_adenyl_dom"/>
</dbReference>
<evidence type="ECO:0000256" key="1">
    <source>
        <dbReference type="ARBA" id="ARBA00022450"/>
    </source>
</evidence>
<comment type="caution">
    <text evidence="8">The sequence shown here is derived from an EMBL/GenBank/DDBJ whole genome shotgun (WGS) entry which is preliminary data.</text>
</comment>
<dbReference type="CDD" id="cd05930">
    <property type="entry name" value="A_NRPS"/>
    <property type="match status" value="1"/>
</dbReference>
<feature type="region of interest" description="Disordered" evidence="5">
    <location>
        <begin position="1093"/>
        <end position="1114"/>
    </location>
</feature>
<evidence type="ECO:0000313" key="8">
    <source>
        <dbReference type="EMBL" id="TQB70024.1"/>
    </source>
</evidence>
<evidence type="ECO:0000313" key="9">
    <source>
        <dbReference type="Proteomes" id="UP000319663"/>
    </source>
</evidence>
<accession>A0A507QSM7</accession>
<dbReference type="Gene3D" id="3.40.50.12780">
    <property type="entry name" value="N-terminal domain of ligase-like"/>
    <property type="match status" value="1"/>
</dbReference>
<dbReference type="InterPro" id="IPR009081">
    <property type="entry name" value="PP-bd_ACP"/>
</dbReference>
<dbReference type="PROSITE" id="PS00455">
    <property type="entry name" value="AMP_BINDING"/>
    <property type="match status" value="1"/>
</dbReference>
<evidence type="ECO:0000259" key="7">
    <source>
        <dbReference type="PROSITE" id="PS52004"/>
    </source>
</evidence>
<dbReference type="STRING" id="5098.A0A507QSM7"/>
<dbReference type="Gene3D" id="3.30.559.10">
    <property type="entry name" value="Chloramphenicol acetyltransferase-like domain"/>
    <property type="match status" value="1"/>
</dbReference>
<dbReference type="PRINTS" id="PR00154">
    <property type="entry name" value="AMPBINDING"/>
</dbReference>
<reference evidence="8 9" key="1">
    <citation type="submission" date="2019-06" db="EMBL/GenBank/DDBJ databases">
        <title>Wine fermentation using esterase from Monascus purpureus.</title>
        <authorList>
            <person name="Geng C."/>
            <person name="Zhang Y."/>
        </authorList>
    </citation>
    <scope>NUCLEOTIDE SEQUENCE [LARGE SCALE GENOMIC DNA]</scope>
    <source>
        <strain evidence="8">HQ1</strain>
    </source>
</reference>
<dbReference type="SMART" id="SM00825">
    <property type="entry name" value="PKS_KS"/>
    <property type="match status" value="1"/>
</dbReference>
<dbReference type="InterPro" id="IPR014031">
    <property type="entry name" value="Ketoacyl_synth_C"/>
</dbReference>
<dbReference type="Gene3D" id="1.10.1200.10">
    <property type="entry name" value="ACP-like"/>
    <property type="match status" value="1"/>
</dbReference>
<evidence type="ECO:0000256" key="4">
    <source>
        <dbReference type="ARBA" id="ARBA00022679"/>
    </source>
</evidence>
<dbReference type="PANTHER" id="PTHR45527">
    <property type="entry name" value="NONRIBOSOMAL PEPTIDE SYNTHETASE"/>
    <property type="match status" value="1"/>
</dbReference>
<dbReference type="Pfam" id="PF00668">
    <property type="entry name" value="Condensation"/>
    <property type="match status" value="1"/>
</dbReference>
<dbReference type="InterPro" id="IPR023213">
    <property type="entry name" value="CAT-like_dom_sf"/>
</dbReference>
<evidence type="ECO:0000256" key="3">
    <source>
        <dbReference type="ARBA" id="ARBA00022598"/>
    </source>
</evidence>
<dbReference type="PROSITE" id="PS52004">
    <property type="entry name" value="KS3_2"/>
    <property type="match status" value="1"/>
</dbReference>
<dbReference type="InterPro" id="IPR000873">
    <property type="entry name" value="AMP-dep_synth/lig_dom"/>
</dbReference>
<dbReference type="CDD" id="cd00833">
    <property type="entry name" value="PKS"/>
    <property type="match status" value="1"/>
</dbReference>
<protein>
    <submittedName>
        <fullName evidence="8">Uncharacterized protein</fullName>
    </submittedName>
</protein>
<gene>
    <name evidence="8" type="ORF">MPDQ_001039</name>
</gene>
<dbReference type="SUPFAM" id="SSF52777">
    <property type="entry name" value="CoA-dependent acyltransferases"/>
    <property type="match status" value="2"/>
</dbReference>
<dbReference type="Pfam" id="PF02801">
    <property type="entry name" value="Ketoacyl-synt_C"/>
    <property type="match status" value="1"/>
</dbReference>
<evidence type="ECO:0000256" key="2">
    <source>
        <dbReference type="ARBA" id="ARBA00022553"/>
    </source>
</evidence>
<dbReference type="SUPFAM" id="SSF56801">
    <property type="entry name" value="Acetyl-CoA synthetase-like"/>
    <property type="match status" value="1"/>
</dbReference>
<feature type="domain" description="Carrier" evidence="6">
    <location>
        <begin position="1006"/>
        <end position="1083"/>
    </location>
</feature>
<dbReference type="InterPro" id="IPR020845">
    <property type="entry name" value="AMP-binding_CS"/>
</dbReference>
<dbReference type="GO" id="GO:0005737">
    <property type="term" value="C:cytoplasm"/>
    <property type="evidence" value="ECO:0007669"/>
    <property type="project" value="TreeGrafter"/>
</dbReference>
<dbReference type="InterPro" id="IPR014030">
    <property type="entry name" value="Ketoacyl_synth_N"/>
</dbReference>
<keyword evidence="4" id="KW-0808">Transferase</keyword>
<dbReference type="EMBL" id="VIFY01000125">
    <property type="protein sequence ID" value="TQB70024.1"/>
    <property type="molecule type" value="Genomic_DNA"/>
</dbReference>
<keyword evidence="2" id="KW-0597">Phosphoprotein</keyword>
<feature type="domain" description="Ketosynthase family 3 (KS3)" evidence="7">
    <location>
        <begin position="1116"/>
        <end position="1536"/>
    </location>
</feature>
<dbReference type="InterPro" id="IPR045851">
    <property type="entry name" value="AMP-bd_C_sf"/>
</dbReference>
<organism evidence="8 9">
    <name type="scientific">Monascus purpureus</name>
    <name type="common">Red mold</name>
    <name type="synonym">Monascus anka</name>
    <dbReference type="NCBI Taxonomy" id="5098"/>
    <lineage>
        <taxon>Eukaryota</taxon>
        <taxon>Fungi</taxon>
        <taxon>Dikarya</taxon>
        <taxon>Ascomycota</taxon>
        <taxon>Pezizomycotina</taxon>
        <taxon>Eurotiomycetes</taxon>
        <taxon>Eurotiomycetidae</taxon>
        <taxon>Eurotiales</taxon>
        <taxon>Aspergillaceae</taxon>
        <taxon>Monascus</taxon>
    </lineage>
</organism>
<evidence type="ECO:0000256" key="5">
    <source>
        <dbReference type="SAM" id="MobiDB-lite"/>
    </source>
</evidence>
<dbReference type="InterPro" id="IPR020459">
    <property type="entry name" value="AMP-binding"/>
</dbReference>
<dbReference type="Pfam" id="PF00550">
    <property type="entry name" value="PP-binding"/>
    <property type="match status" value="1"/>
</dbReference>
<dbReference type="Gene3D" id="3.40.47.10">
    <property type="match status" value="1"/>
</dbReference>
<name>A0A507QSM7_MONPU</name>
<feature type="compositionally biased region" description="Polar residues" evidence="5">
    <location>
        <begin position="988"/>
        <end position="1006"/>
    </location>
</feature>
<dbReference type="InterPro" id="IPR042099">
    <property type="entry name" value="ANL_N_sf"/>
</dbReference>
<dbReference type="GO" id="GO:0031177">
    <property type="term" value="F:phosphopantetheine binding"/>
    <property type="evidence" value="ECO:0007669"/>
    <property type="project" value="TreeGrafter"/>
</dbReference>
<dbReference type="Gene3D" id="3.30.559.30">
    <property type="entry name" value="Nonribosomal peptide synthetase, condensation domain"/>
    <property type="match status" value="1"/>
</dbReference>
<feature type="region of interest" description="Disordered" evidence="5">
    <location>
        <begin position="981"/>
        <end position="1006"/>
    </location>
</feature>
<dbReference type="GO" id="GO:0016746">
    <property type="term" value="F:acyltransferase activity"/>
    <property type="evidence" value="ECO:0007669"/>
    <property type="project" value="InterPro"/>
</dbReference>
<dbReference type="PANTHER" id="PTHR45527:SF1">
    <property type="entry name" value="FATTY ACID SYNTHASE"/>
    <property type="match status" value="1"/>
</dbReference>
<sequence>MSCFKGPMRVISGPCNGLDPLCDEPETAAVKAKYPLTHNQQGIWLEQSLDPLSTQFNLIMEWDLSKEGQHWDQCTVQALTAIQLLTRKYSVLRSTIVVENGTPYMQEFEPSSTCPSIQFVTNGDAHLDTRAIMGILRRAFRFPEDLAVRWCIVRLQSGIQLYLTAHHIAVDGGSMSLLSKEFLEIYRGGSTTTDDSTMDFSQAHIAEQNWMSSDECKQAAMTWMSQMSNTCLTRWSFPDVASSESCPRSSNSDYRGITTWANFSRAELSAWSDTYRTSWFRVAVSIIGLLVNSFSKPSYRKDHVLGVAFAARPKGFETSPGQFASPLPVKIPLWDCLLSAEDRPSLKELVTAVSRTFSQVKKHERLSLLDIAKNCRENGIDFHPCKVAVSYSPKLAEDSCRLFPVEGNWDLFFVLLENDLGIELGVVYDPLIFSNDAILAMKDRFQQLVGISFSNPDVSLNSLPSIPKHVSLPRLDPIDDDLPVWNLFELHATTNPTAVALLCAETGEQMTYGELLTASNAKASELRSGSVHAEVPVLLHLRRGFLVVEWILAAMKAGGAFVYVDPKLPTARKESILATSKPAVLVTDDYLDGKETWLANFSGHVLSSSVNPTIPQDHYQESLWPRSSPSDLAYIIYTSGSTGQPKGVMIEHGHLTRFVKASTSTYNVGYGSRVLQFANFTFDASILEWSTTLVTGATLCFAKYPQALMGDYLADVIDKNSITFMQITPTALGTIPASRSLKSLSCISLGGEPVPGQMIQKWQEQVDVVNSYGLTETTIAVAFKKYRKRQSAKSFNSVGTPPDGTSLYICDPKFTEILPNEHEGEICIAGSQVGRGYRGQPELTNQKFALHPTLGERLYRTGDHGRITSTGELQVLGRIDRELKVRGFRIAPEDIEEAMLCSNAGVGMASVQQSQDGLALVAFVAPLESDTEALLGYLRSKLPSYMVPSTIHKCRLLPLNTNGKVDHKRVNLECRDTVEPDALVTKPSHGTASTPDDANPTKDGSSVESDVKIVVAEIWRGLLNLSETPEYNINFFDIGGHSLLVPRLLEKLNVSFPGSNLRTVDLFHQATIREQAALVAPAAAVPSVKPKNTARILNGEDPSAQAAPPRNSPVKSTDIAIVGIGGRFPGAKNPEELYANLMQGQVSIQRSTSTSAKSHVDGCLWVPKAGTLSEVEDFDYRFWKLSKEEATDMDPQQRLFLEVALEALDDAELDPFQSARNNIGVFVGSAQNKYHTFTDPVYGSPFERANRGFVAPSISARTAYHLNLHGPNITLNTNCASSTVALSLAVESLRNHKCDAAIVGGISVQLFDGGYITQEGQIFSSKGQCRPFDAEADGTVPSDAVVALVLKRLPDVLKEGGGTAYSVILGTAIGSDGRTQKAGYQVPSPRGQAEVIKNAWKDSGIPVTQLSYTELHGSGTPFGDALELEGLGMALRELGYYSYSTERRRCVVGSNKGNLGNTQHASGLVSVVKMCKSIEHGVVPAIASLQTLNPVINDTKLQFEFATSSFKLSPKTVVAVSAAGWGGVNSHIILATPAPEILRSIVTRERLKPRKFNRETLSAPRMKQASFSSNNIIPDTDLKSSRDETVRAILALCC</sequence>
<proteinExistence type="predicted"/>
<dbReference type="InterPro" id="IPR016039">
    <property type="entry name" value="Thiolase-like"/>
</dbReference>
<dbReference type="OrthoDB" id="5334845at2759"/>
<dbReference type="SUPFAM" id="SSF47336">
    <property type="entry name" value="ACP-like"/>
    <property type="match status" value="1"/>
</dbReference>
<dbReference type="InterPro" id="IPR036736">
    <property type="entry name" value="ACP-like_sf"/>
</dbReference>
<dbReference type="InterPro" id="IPR001242">
    <property type="entry name" value="Condensation_dom"/>
</dbReference>
<dbReference type="Gene3D" id="3.30.300.30">
    <property type="match status" value="1"/>
</dbReference>